<accession>I4EDG8</accession>
<keyword evidence="9" id="KW-1185">Reference proteome</keyword>
<dbReference type="GO" id="GO:0005840">
    <property type="term" value="C:ribosome"/>
    <property type="evidence" value="ECO:0007669"/>
    <property type="project" value="UniProtKB-KW"/>
</dbReference>
<dbReference type="GO" id="GO:0006412">
    <property type="term" value="P:translation"/>
    <property type="evidence" value="ECO:0007669"/>
    <property type="project" value="UniProtKB-UniRule"/>
</dbReference>
<dbReference type="SUPFAM" id="SSF141091">
    <property type="entry name" value="L21p-like"/>
    <property type="match status" value="1"/>
</dbReference>
<evidence type="ECO:0000313" key="8">
    <source>
        <dbReference type="EMBL" id="CCF82730.1"/>
    </source>
</evidence>
<dbReference type="GO" id="GO:0019843">
    <property type="term" value="F:rRNA binding"/>
    <property type="evidence" value="ECO:0007669"/>
    <property type="project" value="UniProtKB-UniRule"/>
</dbReference>
<comment type="function">
    <text evidence="6 7">This protein binds to 23S rRNA in the presence of protein L20.</text>
</comment>
<name>I4EDG8_9BACT</name>
<dbReference type="GO" id="GO:0005737">
    <property type="term" value="C:cytoplasm"/>
    <property type="evidence" value="ECO:0007669"/>
    <property type="project" value="UniProtKB-ARBA"/>
</dbReference>
<evidence type="ECO:0000256" key="6">
    <source>
        <dbReference type="HAMAP-Rule" id="MF_01363"/>
    </source>
</evidence>
<evidence type="ECO:0000256" key="2">
    <source>
        <dbReference type="ARBA" id="ARBA00022730"/>
    </source>
</evidence>
<dbReference type="AlphaFoldDB" id="I4EDG8"/>
<dbReference type="InterPro" id="IPR018258">
    <property type="entry name" value="Ribosomal_bL21_CS"/>
</dbReference>
<dbReference type="GO" id="GO:1990904">
    <property type="term" value="C:ribonucleoprotein complex"/>
    <property type="evidence" value="ECO:0007669"/>
    <property type="project" value="UniProtKB-KW"/>
</dbReference>
<dbReference type="HAMAP" id="MF_01363">
    <property type="entry name" value="Ribosomal_bL21"/>
    <property type="match status" value="1"/>
</dbReference>
<protein>
    <recommendedName>
        <fullName evidence="6">Large ribosomal subunit protein bL21</fullName>
    </recommendedName>
</protein>
<dbReference type="InterPro" id="IPR001787">
    <property type="entry name" value="Ribosomal_bL21"/>
</dbReference>
<dbReference type="Proteomes" id="UP000004221">
    <property type="component" value="Unassembled WGS sequence"/>
</dbReference>
<dbReference type="PANTHER" id="PTHR21349">
    <property type="entry name" value="50S RIBOSOMAL PROTEIN L21"/>
    <property type="match status" value="1"/>
</dbReference>
<evidence type="ECO:0000256" key="1">
    <source>
        <dbReference type="ARBA" id="ARBA00008563"/>
    </source>
</evidence>
<dbReference type="GO" id="GO:0003735">
    <property type="term" value="F:structural constituent of ribosome"/>
    <property type="evidence" value="ECO:0007669"/>
    <property type="project" value="InterPro"/>
</dbReference>
<keyword evidence="5 6" id="KW-0687">Ribonucleoprotein</keyword>
<evidence type="ECO:0000256" key="4">
    <source>
        <dbReference type="ARBA" id="ARBA00022980"/>
    </source>
</evidence>
<dbReference type="NCBIfam" id="TIGR00061">
    <property type="entry name" value="L21"/>
    <property type="match status" value="1"/>
</dbReference>
<organism evidence="8 9">
    <name type="scientific">Nitrolancea hollandica Lb</name>
    <dbReference type="NCBI Taxonomy" id="1129897"/>
    <lineage>
        <taxon>Bacteria</taxon>
        <taxon>Pseudomonadati</taxon>
        <taxon>Thermomicrobiota</taxon>
        <taxon>Thermomicrobia</taxon>
        <taxon>Sphaerobacterales</taxon>
        <taxon>Sphaerobacterineae</taxon>
        <taxon>Sphaerobacteraceae</taxon>
        <taxon>Nitrolancea</taxon>
    </lineage>
</organism>
<evidence type="ECO:0000256" key="5">
    <source>
        <dbReference type="ARBA" id="ARBA00023274"/>
    </source>
</evidence>
<evidence type="ECO:0000256" key="7">
    <source>
        <dbReference type="RuleBase" id="RU000562"/>
    </source>
</evidence>
<reference evidence="8 9" key="1">
    <citation type="journal article" date="2012" name="ISME J.">
        <title>Nitrification expanded: discovery, physiology and genomics of a nitrite-oxidizing bacterium from the phylum Chloroflexi.</title>
        <authorList>
            <person name="Sorokin D.Y."/>
            <person name="Lucker S."/>
            <person name="Vejmelkova D."/>
            <person name="Kostrikina N.A."/>
            <person name="Kleerebezem R."/>
            <person name="Rijpstra W.I."/>
            <person name="Damste J.S."/>
            <person name="Le Paslier D."/>
            <person name="Muyzer G."/>
            <person name="Wagner M."/>
            <person name="van Loosdrecht M.C."/>
            <person name="Daims H."/>
        </authorList>
    </citation>
    <scope>NUCLEOTIDE SEQUENCE [LARGE SCALE GENOMIC DNA]</scope>
    <source>
        <strain evidence="9">none</strain>
    </source>
</reference>
<sequence>MYAVVETGGKQYRVSVGDRIQVERLSGEPGTDVTLERVLMLERDGGVTIGTPVVSGARVIASVDGQIKGEKLTIFKMRPKKRYRKKMGHRQLLTQLTIKDIVA</sequence>
<evidence type="ECO:0000256" key="3">
    <source>
        <dbReference type="ARBA" id="ARBA00022884"/>
    </source>
</evidence>
<dbReference type="EMBL" id="CAGS01000057">
    <property type="protein sequence ID" value="CCF82730.1"/>
    <property type="molecule type" value="Genomic_DNA"/>
</dbReference>
<dbReference type="RefSeq" id="WP_008475072.1">
    <property type="nucleotide sequence ID" value="NZ_CAGS01000057.1"/>
</dbReference>
<dbReference type="InterPro" id="IPR028909">
    <property type="entry name" value="bL21-like"/>
</dbReference>
<keyword evidence="3 6" id="KW-0694">RNA-binding</keyword>
<dbReference type="OrthoDB" id="9813334at2"/>
<evidence type="ECO:0000313" key="9">
    <source>
        <dbReference type="Proteomes" id="UP000004221"/>
    </source>
</evidence>
<dbReference type="PROSITE" id="PS01169">
    <property type="entry name" value="RIBOSOMAL_L21"/>
    <property type="match status" value="1"/>
</dbReference>
<comment type="similarity">
    <text evidence="1 6 7">Belongs to the bacterial ribosomal protein bL21 family.</text>
</comment>
<comment type="subunit">
    <text evidence="6">Part of the 50S ribosomal subunit. Contacts protein L20.</text>
</comment>
<proteinExistence type="inferred from homology"/>
<dbReference type="PANTHER" id="PTHR21349:SF0">
    <property type="entry name" value="LARGE RIBOSOMAL SUBUNIT PROTEIN BL21M"/>
    <property type="match status" value="1"/>
</dbReference>
<dbReference type="InterPro" id="IPR036164">
    <property type="entry name" value="bL21-like_sf"/>
</dbReference>
<keyword evidence="2 6" id="KW-0699">rRNA-binding</keyword>
<gene>
    <name evidence="6 8" type="primary">rplU</name>
    <name evidence="8" type="ORF">NITHO_150006</name>
</gene>
<comment type="caution">
    <text evidence="8">The sequence shown here is derived from an EMBL/GenBank/DDBJ whole genome shotgun (WGS) entry which is preliminary data.</text>
</comment>
<keyword evidence="4 6" id="KW-0689">Ribosomal protein</keyword>
<dbReference type="Pfam" id="PF00829">
    <property type="entry name" value="Ribosomal_L21p"/>
    <property type="match status" value="1"/>
</dbReference>